<sequence>MQRDVYRSTCNKRLIRNPVGADRSADAWPPVRAGDLRYQDIRAPELRMLNLTAAQREMVQFYENLYSNS</sequence>
<reference evidence="1" key="1">
    <citation type="submission" date="2020-11" db="EMBL/GenBank/DDBJ databases">
        <authorList>
            <person name="Whiteford S."/>
        </authorList>
    </citation>
    <scope>NUCLEOTIDE SEQUENCE</scope>
</reference>
<dbReference type="EMBL" id="CAJHNJ030000035">
    <property type="protein sequence ID" value="CAG9127940.1"/>
    <property type="molecule type" value="Genomic_DNA"/>
</dbReference>
<proteinExistence type="predicted"/>
<evidence type="ECO:0000313" key="1">
    <source>
        <dbReference type="EMBL" id="CAG9127940.1"/>
    </source>
</evidence>
<comment type="caution">
    <text evidence="1">The sequence shown here is derived from an EMBL/GenBank/DDBJ whole genome shotgun (WGS) entry which is preliminary data.</text>
</comment>
<gene>
    <name evidence="1" type="ORF">PLXY2_LOCUS9074</name>
</gene>
<dbReference type="AlphaFoldDB" id="A0A8S4FL42"/>
<protein>
    <submittedName>
        <fullName evidence="1">(diamondback moth) hypothetical protein</fullName>
    </submittedName>
</protein>
<keyword evidence="2" id="KW-1185">Reference proteome</keyword>
<evidence type="ECO:0000313" key="2">
    <source>
        <dbReference type="Proteomes" id="UP000653454"/>
    </source>
</evidence>
<organism evidence="1 2">
    <name type="scientific">Plutella xylostella</name>
    <name type="common">Diamondback moth</name>
    <name type="synonym">Plutella maculipennis</name>
    <dbReference type="NCBI Taxonomy" id="51655"/>
    <lineage>
        <taxon>Eukaryota</taxon>
        <taxon>Metazoa</taxon>
        <taxon>Ecdysozoa</taxon>
        <taxon>Arthropoda</taxon>
        <taxon>Hexapoda</taxon>
        <taxon>Insecta</taxon>
        <taxon>Pterygota</taxon>
        <taxon>Neoptera</taxon>
        <taxon>Endopterygota</taxon>
        <taxon>Lepidoptera</taxon>
        <taxon>Glossata</taxon>
        <taxon>Ditrysia</taxon>
        <taxon>Yponomeutoidea</taxon>
        <taxon>Plutellidae</taxon>
        <taxon>Plutella</taxon>
    </lineage>
</organism>
<accession>A0A8S4FL42</accession>
<dbReference type="Proteomes" id="UP000653454">
    <property type="component" value="Unassembled WGS sequence"/>
</dbReference>
<name>A0A8S4FL42_PLUXY</name>